<accession>A0A9D2Q5E7</accession>
<proteinExistence type="predicted"/>
<name>A0A9D2Q5E7_9FIRM</name>
<dbReference type="EMBL" id="DWWA01000053">
    <property type="protein sequence ID" value="HJC73184.1"/>
    <property type="molecule type" value="Genomic_DNA"/>
</dbReference>
<protein>
    <submittedName>
        <fullName evidence="1">Uncharacterized protein</fullName>
    </submittedName>
</protein>
<dbReference type="AlphaFoldDB" id="A0A9D2Q5E7"/>
<dbReference type="Proteomes" id="UP000823918">
    <property type="component" value="Unassembled WGS sequence"/>
</dbReference>
<comment type="caution">
    <text evidence="1">The sequence shown here is derived from an EMBL/GenBank/DDBJ whole genome shotgun (WGS) entry which is preliminary data.</text>
</comment>
<sequence length="87" mass="10156">MMYKTPDIVKEQREKLYDLCQNHHKDGLLTPRQVAEFLGKDYTWLLNAIYSGAVPFAFGTNKSVGRGNCCIPVLPFWEYMTQHMREN</sequence>
<reference evidence="1" key="1">
    <citation type="journal article" date="2021" name="PeerJ">
        <title>Extensive microbial diversity within the chicken gut microbiome revealed by metagenomics and culture.</title>
        <authorList>
            <person name="Gilroy R."/>
            <person name="Ravi A."/>
            <person name="Getino M."/>
            <person name="Pursley I."/>
            <person name="Horton D.L."/>
            <person name="Alikhan N.F."/>
            <person name="Baker D."/>
            <person name="Gharbi K."/>
            <person name="Hall N."/>
            <person name="Watson M."/>
            <person name="Adriaenssens E.M."/>
            <person name="Foster-Nyarko E."/>
            <person name="Jarju S."/>
            <person name="Secka A."/>
            <person name="Antonio M."/>
            <person name="Oren A."/>
            <person name="Chaudhuri R.R."/>
            <person name="La Ragione R."/>
            <person name="Hildebrand F."/>
            <person name="Pallen M.J."/>
        </authorList>
    </citation>
    <scope>NUCLEOTIDE SEQUENCE</scope>
    <source>
        <strain evidence="1">5933</strain>
    </source>
</reference>
<evidence type="ECO:0000313" key="1">
    <source>
        <dbReference type="EMBL" id="HJC73184.1"/>
    </source>
</evidence>
<organism evidence="1 2">
    <name type="scientific">Candidatus Ruthenibacterium merdavium</name>
    <dbReference type="NCBI Taxonomy" id="2838752"/>
    <lineage>
        <taxon>Bacteria</taxon>
        <taxon>Bacillati</taxon>
        <taxon>Bacillota</taxon>
        <taxon>Clostridia</taxon>
        <taxon>Eubacteriales</taxon>
        <taxon>Oscillospiraceae</taxon>
        <taxon>Ruthenibacterium</taxon>
    </lineage>
</organism>
<gene>
    <name evidence="1" type="ORF">H9698_10405</name>
</gene>
<reference evidence="1" key="2">
    <citation type="submission" date="2021-04" db="EMBL/GenBank/DDBJ databases">
        <authorList>
            <person name="Gilroy R."/>
        </authorList>
    </citation>
    <scope>NUCLEOTIDE SEQUENCE</scope>
    <source>
        <strain evidence="1">5933</strain>
    </source>
</reference>
<evidence type="ECO:0000313" key="2">
    <source>
        <dbReference type="Proteomes" id="UP000823918"/>
    </source>
</evidence>